<gene>
    <name evidence="3" type="ORF">A0U92_09180</name>
</gene>
<dbReference type="STRING" id="435.A0U92_09180"/>
<evidence type="ECO:0000256" key="2">
    <source>
        <dbReference type="SAM" id="SignalP"/>
    </source>
</evidence>
<name>A0A1U9KGK5_ACEAC</name>
<reference evidence="3 4" key="1">
    <citation type="submission" date="2016-03" db="EMBL/GenBank/DDBJ databases">
        <title>Acetic acid bacteria sequencing.</title>
        <authorList>
            <person name="Brandt J."/>
            <person name="Jakob F."/>
            <person name="Vogel R.F."/>
        </authorList>
    </citation>
    <scope>NUCLEOTIDE SEQUENCE [LARGE SCALE GENOMIC DNA]</scope>
    <source>
        <strain evidence="3 4">TMW2.1153</strain>
    </source>
</reference>
<feature type="region of interest" description="Disordered" evidence="1">
    <location>
        <begin position="38"/>
        <end position="63"/>
    </location>
</feature>
<evidence type="ECO:0000313" key="3">
    <source>
        <dbReference type="EMBL" id="AQS84920.1"/>
    </source>
</evidence>
<feature type="signal peptide" evidence="2">
    <location>
        <begin position="1"/>
        <end position="36"/>
    </location>
</feature>
<feature type="chain" id="PRO_5010700871" evidence="2">
    <location>
        <begin position="37"/>
        <end position="274"/>
    </location>
</feature>
<sequence length="274" mass="28243">MFKMTRKRKTENMLKNTGLILLIAGCASTALLRAEAAPARKQTSNHVFEASHAPFTSRTGDTEAGDAAVDRLNEAQLNSSYRGPVYIPGQPIPQAQPVRDRQDDPTKSDAAGDAEVDLLNDAQIGQAYKGPVYYVGHPAPQAQPVKIGSNVPVVPPEKTPLAHDVSGDGRVDLLNASQIDGSYKGPVYHPGQPVPPAKPVDVVAVPASGERGAGTVSIAPLSGSQSVLVVAPLAAPVPSQVQPPIPAFAPARAPVGASDSPVAAPVASSGSSIR</sequence>
<feature type="compositionally biased region" description="Basic and acidic residues" evidence="1">
    <location>
        <begin position="98"/>
        <end position="107"/>
    </location>
</feature>
<evidence type="ECO:0000256" key="1">
    <source>
        <dbReference type="SAM" id="MobiDB-lite"/>
    </source>
</evidence>
<dbReference type="Proteomes" id="UP000188937">
    <property type="component" value="Chromosome"/>
</dbReference>
<organism evidence="3 4">
    <name type="scientific">Acetobacter aceti</name>
    <dbReference type="NCBI Taxonomy" id="435"/>
    <lineage>
        <taxon>Bacteria</taxon>
        <taxon>Pseudomonadati</taxon>
        <taxon>Pseudomonadota</taxon>
        <taxon>Alphaproteobacteria</taxon>
        <taxon>Acetobacterales</taxon>
        <taxon>Acetobacteraceae</taxon>
        <taxon>Acetobacter</taxon>
        <taxon>Acetobacter subgen. Acetobacter</taxon>
    </lineage>
</organism>
<feature type="region of interest" description="Disordered" evidence="1">
    <location>
        <begin position="251"/>
        <end position="274"/>
    </location>
</feature>
<feature type="region of interest" description="Disordered" evidence="1">
    <location>
        <begin position="80"/>
        <end position="111"/>
    </location>
</feature>
<accession>A0A1U9KGK5</accession>
<keyword evidence="2" id="KW-0732">Signal</keyword>
<dbReference type="KEGG" id="aace:A0U92_09180"/>
<protein>
    <submittedName>
        <fullName evidence="3">Uncharacterized protein</fullName>
    </submittedName>
</protein>
<keyword evidence="4" id="KW-1185">Reference proteome</keyword>
<dbReference type="EMBL" id="CP014692">
    <property type="protein sequence ID" value="AQS84920.1"/>
    <property type="molecule type" value="Genomic_DNA"/>
</dbReference>
<dbReference type="PROSITE" id="PS51257">
    <property type="entry name" value="PROKAR_LIPOPROTEIN"/>
    <property type="match status" value="1"/>
</dbReference>
<proteinExistence type="predicted"/>
<evidence type="ECO:0000313" key="4">
    <source>
        <dbReference type="Proteomes" id="UP000188937"/>
    </source>
</evidence>
<dbReference type="AlphaFoldDB" id="A0A1U9KGK5"/>